<dbReference type="AlphaFoldDB" id="A0AAV2PPC1"/>
<dbReference type="PIRSF" id="PIRSF002419">
    <property type="entry name" value="Tetraspanin"/>
    <property type="match status" value="1"/>
</dbReference>
<dbReference type="InterPro" id="IPR000301">
    <property type="entry name" value="Tetraspanin_animals"/>
</dbReference>
<evidence type="ECO:0000256" key="6">
    <source>
        <dbReference type="RuleBase" id="RU361218"/>
    </source>
</evidence>
<feature type="transmembrane region" description="Helical" evidence="6">
    <location>
        <begin position="206"/>
        <end position="230"/>
    </location>
</feature>
<proteinExistence type="inferred from homology"/>
<keyword evidence="4 6" id="KW-1133">Transmembrane helix</keyword>
<dbReference type="Pfam" id="PF00335">
    <property type="entry name" value="Tetraspanin"/>
    <property type="match status" value="1"/>
</dbReference>
<dbReference type="PANTHER" id="PTHR19282">
    <property type="entry name" value="TETRASPANIN"/>
    <property type="match status" value="1"/>
</dbReference>
<keyword evidence="3 6" id="KW-0812">Transmembrane</keyword>
<evidence type="ECO:0000313" key="8">
    <source>
        <dbReference type="Proteomes" id="UP001497623"/>
    </source>
</evidence>
<evidence type="ECO:0000256" key="4">
    <source>
        <dbReference type="ARBA" id="ARBA00022989"/>
    </source>
</evidence>
<evidence type="ECO:0000256" key="1">
    <source>
        <dbReference type="ARBA" id="ARBA00004141"/>
    </source>
</evidence>
<dbReference type="InterPro" id="IPR018499">
    <property type="entry name" value="Tetraspanin/Peripherin"/>
</dbReference>
<feature type="transmembrane region" description="Helical" evidence="6">
    <location>
        <begin position="52"/>
        <end position="74"/>
    </location>
</feature>
<feature type="transmembrane region" description="Helical" evidence="6">
    <location>
        <begin position="86"/>
        <end position="108"/>
    </location>
</feature>
<evidence type="ECO:0000256" key="2">
    <source>
        <dbReference type="ARBA" id="ARBA00006840"/>
    </source>
</evidence>
<comment type="subcellular location">
    <subcellularLocation>
        <location evidence="1 6">Membrane</location>
        <topology evidence="1 6">Multi-pass membrane protein</topology>
    </subcellularLocation>
</comment>
<evidence type="ECO:0000256" key="3">
    <source>
        <dbReference type="ARBA" id="ARBA00022692"/>
    </source>
</evidence>
<name>A0AAV2PPC1_MEGNR</name>
<evidence type="ECO:0000256" key="5">
    <source>
        <dbReference type="ARBA" id="ARBA00023136"/>
    </source>
</evidence>
<organism evidence="7 8">
    <name type="scientific">Meganyctiphanes norvegica</name>
    <name type="common">Northern krill</name>
    <name type="synonym">Thysanopoda norvegica</name>
    <dbReference type="NCBI Taxonomy" id="48144"/>
    <lineage>
        <taxon>Eukaryota</taxon>
        <taxon>Metazoa</taxon>
        <taxon>Ecdysozoa</taxon>
        <taxon>Arthropoda</taxon>
        <taxon>Crustacea</taxon>
        <taxon>Multicrustacea</taxon>
        <taxon>Malacostraca</taxon>
        <taxon>Eumalacostraca</taxon>
        <taxon>Eucarida</taxon>
        <taxon>Euphausiacea</taxon>
        <taxon>Euphausiidae</taxon>
        <taxon>Meganyctiphanes</taxon>
    </lineage>
</organism>
<evidence type="ECO:0000313" key="7">
    <source>
        <dbReference type="EMBL" id="CAL4062922.1"/>
    </source>
</evidence>
<sequence>MGAITEAKIFKILFCITNLLLFAGAISMVIAMVAIMVQGKEYIDLMGNNSSWIIACTVVGIAIIMVFISCLGCLGAFGQNTCLLKMYIVMISVLMVILVAGGICAWVYKADAIATVEESMQEKMKTYQPGLAEADDGTRVWDVIQETYQCCGINSHLDWSEFHTSYSNAHKRTPDSCKEASVDGNGPLHVDGCLLKVSETIRQNHWSIGGGITGVFLYLLLSICIVCMVIKNMNEDDPLIFQMNERGYDNNAMQVKA</sequence>
<feature type="transmembrane region" description="Helical" evidence="6">
    <location>
        <begin position="12"/>
        <end position="37"/>
    </location>
</feature>
<comment type="caution">
    <text evidence="7">The sequence shown here is derived from an EMBL/GenBank/DDBJ whole genome shotgun (WGS) entry which is preliminary data.</text>
</comment>
<dbReference type="InterPro" id="IPR008952">
    <property type="entry name" value="Tetraspanin_EC2_sf"/>
</dbReference>
<dbReference type="PRINTS" id="PR00259">
    <property type="entry name" value="TMFOUR"/>
</dbReference>
<dbReference type="Proteomes" id="UP001497623">
    <property type="component" value="Unassembled WGS sequence"/>
</dbReference>
<gene>
    <name evidence="7" type="ORF">MNOR_LOCUS2937</name>
</gene>
<dbReference type="GO" id="GO:0005886">
    <property type="term" value="C:plasma membrane"/>
    <property type="evidence" value="ECO:0007669"/>
    <property type="project" value="TreeGrafter"/>
</dbReference>
<dbReference type="Gene3D" id="1.10.1450.10">
    <property type="entry name" value="Tetraspanin"/>
    <property type="match status" value="1"/>
</dbReference>
<comment type="similarity">
    <text evidence="2 6">Belongs to the tetraspanin (TM4SF) family.</text>
</comment>
<dbReference type="EMBL" id="CAXKWB010000953">
    <property type="protein sequence ID" value="CAL4062922.1"/>
    <property type="molecule type" value="Genomic_DNA"/>
</dbReference>
<dbReference type="PANTHER" id="PTHR19282:SF544">
    <property type="entry name" value="TETRASPANIN"/>
    <property type="match status" value="1"/>
</dbReference>
<protein>
    <recommendedName>
        <fullName evidence="6">Tetraspanin</fullName>
    </recommendedName>
</protein>
<reference evidence="7 8" key="1">
    <citation type="submission" date="2024-05" db="EMBL/GenBank/DDBJ databases">
        <authorList>
            <person name="Wallberg A."/>
        </authorList>
    </citation>
    <scope>NUCLEOTIDE SEQUENCE [LARGE SCALE GENOMIC DNA]</scope>
</reference>
<accession>A0AAV2PPC1</accession>
<keyword evidence="8" id="KW-1185">Reference proteome</keyword>
<keyword evidence="5 6" id="KW-0472">Membrane</keyword>
<dbReference type="SUPFAM" id="SSF48652">
    <property type="entry name" value="Tetraspanin"/>
    <property type="match status" value="1"/>
</dbReference>
<dbReference type="CDD" id="cd03127">
    <property type="entry name" value="tetraspanin_LEL"/>
    <property type="match status" value="1"/>
</dbReference>